<protein>
    <submittedName>
        <fullName evidence="3">Pectinesterase inhibitor</fullName>
    </submittedName>
</protein>
<proteinExistence type="predicted"/>
<dbReference type="Gramene" id="OMO66501">
    <property type="protein sequence ID" value="OMO66501"/>
    <property type="gene ID" value="CCACVL1_21120"/>
</dbReference>
<dbReference type="InterPro" id="IPR006501">
    <property type="entry name" value="Pectinesterase_inhib_dom"/>
</dbReference>
<evidence type="ECO:0000259" key="2">
    <source>
        <dbReference type="Pfam" id="PF04043"/>
    </source>
</evidence>
<dbReference type="AlphaFoldDB" id="A0A1R3H834"/>
<reference evidence="3 4" key="1">
    <citation type="submission" date="2013-09" db="EMBL/GenBank/DDBJ databases">
        <title>Corchorus capsularis genome sequencing.</title>
        <authorList>
            <person name="Alam M."/>
            <person name="Haque M.S."/>
            <person name="Islam M.S."/>
            <person name="Emdad E.M."/>
            <person name="Islam M.M."/>
            <person name="Ahmed B."/>
            <person name="Halim A."/>
            <person name="Hossen Q.M.M."/>
            <person name="Hossain M.Z."/>
            <person name="Ahmed R."/>
            <person name="Khan M.M."/>
            <person name="Islam R."/>
            <person name="Rashid M.M."/>
            <person name="Khan S.A."/>
            <person name="Rahman M.S."/>
            <person name="Alam M."/>
        </authorList>
    </citation>
    <scope>NUCLEOTIDE SEQUENCE [LARGE SCALE GENOMIC DNA]</scope>
    <source>
        <strain evidence="4">cv. CVL-1</strain>
        <tissue evidence="3">Whole seedling</tissue>
    </source>
</reference>
<dbReference type="GO" id="GO:0004857">
    <property type="term" value="F:enzyme inhibitor activity"/>
    <property type="evidence" value="ECO:0007669"/>
    <property type="project" value="InterPro"/>
</dbReference>
<feature type="chain" id="PRO_5012887414" evidence="1">
    <location>
        <begin position="30"/>
        <end position="131"/>
    </location>
</feature>
<dbReference type="InterPro" id="IPR035513">
    <property type="entry name" value="Invertase/methylesterase_inhib"/>
</dbReference>
<dbReference type="EMBL" id="AWWV01012525">
    <property type="protein sequence ID" value="OMO66501.1"/>
    <property type="molecule type" value="Genomic_DNA"/>
</dbReference>
<feature type="signal peptide" evidence="1">
    <location>
        <begin position="1"/>
        <end position="29"/>
    </location>
</feature>
<feature type="domain" description="Pectinesterase inhibitor" evidence="2">
    <location>
        <begin position="43"/>
        <end position="129"/>
    </location>
</feature>
<evidence type="ECO:0000256" key="1">
    <source>
        <dbReference type="SAM" id="SignalP"/>
    </source>
</evidence>
<gene>
    <name evidence="3" type="ORF">CCACVL1_21120</name>
</gene>
<evidence type="ECO:0000313" key="4">
    <source>
        <dbReference type="Proteomes" id="UP000188268"/>
    </source>
</evidence>
<name>A0A1R3H834_COCAP</name>
<dbReference type="Pfam" id="PF04043">
    <property type="entry name" value="PMEI"/>
    <property type="match status" value="1"/>
</dbReference>
<keyword evidence="4" id="KW-1185">Reference proteome</keyword>
<dbReference type="Gene3D" id="1.20.140.40">
    <property type="entry name" value="Invertase/pectin methylesterase inhibitor family protein"/>
    <property type="match status" value="1"/>
</dbReference>
<accession>A0A1R3H834</accession>
<evidence type="ECO:0000313" key="3">
    <source>
        <dbReference type="EMBL" id="OMO66501.1"/>
    </source>
</evidence>
<keyword evidence="1" id="KW-0732">Signal</keyword>
<organism evidence="3 4">
    <name type="scientific">Corchorus capsularis</name>
    <name type="common">Jute</name>
    <dbReference type="NCBI Taxonomy" id="210143"/>
    <lineage>
        <taxon>Eukaryota</taxon>
        <taxon>Viridiplantae</taxon>
        <taxon>Streptophyta</taxon>
        <taxon>Embryophyta</taxon>
        <taxon>Tracheophyta</taxon>
        <taxon>Spermatophyta</taxon>
        <taxon>Magnoliopsida</taxon>
        <taxon>eudicotyledons</taxon>
        <taxon>Gunneridae</taxon>
        <taxon>Pentapetalae</taxon>
        <taxon>rosids</taxon>
        <taxon>malvids</taxon>
        <taxon>Malvales</taxon>
        <taxon>Malvaceae</taxon>
        <taxon>Grewioideae</taxon>
        <taxon>Apeibeae</taxon>
        <taxon>Corchorus</taxon>
    </lineage>
</organism>
<comment type="caution">
    <text evidence="3">The sequence shown here is derived from an EMBL/GenBank/DDBJ whole genome shotgun (WGS) entry which is preliminary data.</text>
</comment>
<dbReference type="Proteomes" id="UP000188268">
    <property type="component" value="Unassembled WGS sequence"/>
</dbReference>
<dbReference type="SUPFAM" id="SSF101148">
    <property type="entry name" value="Plant invertase/pectin methylesterase inhibitor"/>
    <property type="match status" value="1"/>
</dbReference>
<sequence>MASFQSNSPLTLLLILLFIITVSIHHSHGDEDDDAPWLGRKLAKLICNNTSYNQFCVDTLKPVLSPDTKASDIADWTLRHAQVAANDAKTIIDDLLTDPLSQIQQQERQLLQGRCQLGLNLANANLTAARK</sequence>